<dbReference type="InterPro" id="IPR000719">
    <property type="entry name" value="Prot_kinase_dom"/>
</dbReference>
<dbReference type="Gene3D" id="1.10.510.10">
    <property type="entry name" value="Transferase(Phosphotransferase) domain 1"/>
    <property type="match status" value="1"/>
</dbReference>
<dbReference type="GO" id="GO:0005524">
    <property type="term" value="F:ATP binding"/>
    <property type="evidence" value="ECO:0007669"/>
    <property type="project" value="UniProtKB-KW"/>
</dbReference>
<dbReference type="InterPro" id="IPR045270">
    <property type="entry name" value="STKc_AGC"/>
</dbReference>
<evidence type="ECO:0008006" key="9">
    <source>
        <dbReference type="Google" id="ProtNLM"/>
    </source>
</evidence>
<evidence type="ECO:0000256" key="4">
    <source>
        <dbReference type="ARBA" id="ARBA00022777"/>
    </source>
</evidence>
<keyword evidence="5" id="KW-0067">ATP-binding</keyword>
<dbReference type="PANTHER" id="PTHR24351">
    <property type="entry name" value="RIBOSOMAL PROTEIN S6 KINASE"/>
    <property type="match status" value="1"/>
</dbReference>
<dbReference type="AlphaFoldDB" id="A0A6B2L8U3"/>
<evidence type="ECO:0000313" key="8">
    <source>
        <dbReference type="EMBL" id="NDV33238.1"/>
    </source>
</evidence>
<feature type="domain" description="Protein kinase" evidence="6">
    <location>
        <begin position="1"/>
        <end position="229"/>
    </location>
</feature>
<evidence type="ECO:0000256" key="3">
    <source>
        <dbReference type="ARBA" id="ARBA00022741"/>
    </source>
</evidence>
<dbReference type="SMART" id="SM00220">
    <property type="entry name" value="S_TKc"/>
    <property type="match status" value="1"/>
</dbReference>
<evidence type="ECO:0000259" key="6">
    <source>
        <dbReference type="PROSITE" id="PS50011"/>
    </source>
</evidence>
<feature type="domain" description="AGC-kinase C-terminal" evidence="7">
    <location>
        <begin position="230"/>
        <end position="302"/>
    </location>
</feature>
<evidence type="ECO:0000256" key="5">
    <source>
        <dbReference type="ARBA" id="ARBA00022840"/>
    </source>
</evidence>
<dbReference type="PROSITE" id="PS51285">
    <property type="entry name" value="AGC_KINASE_CTER"/>
    <property type="match status" value="1"/>
</dbReference>
<sequence length="330" mass="38204">MKVLQKKAIRTTGELQNTLAERNILMKIRHPFLMRLHYAFQTTQKLALVMDFVNGGDLFHHLQLQKPRRFDNERAAFYAAEIALGIMHLHEKGILYRDLKPENILIDSDGHIRLTDFGLSKEGFYKKMDRTNTFCGTPEYLAPEVLAGGNYNNAVDWWGFGALIYEMLTGWAPFYTKDVQKMYKLKTTARIGVPDYVSPDAKKLILRLLDRNPDTRLTDPDKIKAHPWFSGINWDQLLRKEVEPPFKPQLTSSHSIEMFDQDFIQKSIESEIGVTDQTIEDGNDEMWKDYTYVDEDIKFGGSWTGFDLHRQEPIPETFQSYSIPTKSGVL</sequence>
<name>A0A6B2L8U3_9EUKA</name>
<dbReference type="InterPro" id="IPR008271">
    <property type="entry name" value="Ser/Thr_kinase_AS"/>
</dbReference>
<evidence type="ECO:0000259" key="7">
    <source>
        <dbReference type="PROSITE" id="PS51285"/>
    </source>
</evidence>
<dbReference type="Pfam" id="PF00069">
    <property type="entry name" value="Pkinase"/>
    <property type="match status" value="1"/>
</dbReference>
<protein>
    <recommendedName>
        <fullName evidence="9">Protein kinase domain-containing protein</fullName>
    </recommendedName>
</protein>
<organism evidence="8">
    <name type="scientific">Arcella intermedia</name>
    <dbReference type="NCBI Taxonomy" id="1963864"/>
    <lineage>
        <taxon>Eukaryota</taxon>
        <taxon>Amoebozoa</taxon>
        <taxon>Tubulinea</taxon>
        <taxon>Elardia</taxon>
        <taxon>Arcellinida</taxon>
        <taxon>Sphaerothecina</taxon>
        <taxon>Arcellidae</taxon>
        <taxon>Arcella</taxon>
    </lineage>
</organism>
<keyword evidence="2" id="KW-0808">Transferase</keyword>
<proteinExistence type="predicted"/>
<reference evidence="8" key="1">
    <citation type="journal article" date="2020" name="J. Eukaryot. Microbiol.">
        <title>De novo Sequencing, Assembly and Annotation of the Transcriptome for the Free-Living Testate Amoeba Arcella intermedia.</title>
        <authorList>
            <person name="Ribeiro G.M."/>
            <person name="Porfirio-Sousa A.L."/>
            <person name="Maurer-Alcala X.X."/>
            <person name="Katz L.A."/>
            <person name="Lahr D.J.G."/>
        </authorList>
    </citation>
    <scope>NUCLEOTIDE SEQUENCE</scope>
</reference>
<keyword evidence="1" id="KW-0723">Serine/threonine-protein kinase</keyword>
<keyword evidence="4" id="KW-0418">Kinase</keyword>
<dbReference type="EMBL" id="GIBP01004269">
    <property type="protein sequence ID" value="NDV33238.1"/>
    <property type="molecule type" value="Transcribed_RNA"/>
</dbReference>
<dbReference type="SMART" id="SM00133">
    <property type="entry name" value="S_TK_X"/>
    <property type="match status" value="1"/>
</dbReference>
<dbReference type="FunFam" id="1.10.510.10:FF:000008">
    <property type="entry name" value="Non-specific serine/threonine protein kinase"/>
    <property type="match status" value="1"/>
</dbReference>
<dbReference type="SUPFAM" id="SSF56112">
    <property type="entry name" value="Protein kinase-like (PK-like)"/>
    <property type="match status" value="1"/>
</dbReference>
<dbReference type="Gene3D" id="3.30.200.20">
    <property type="entry name" value="Phosphorylase Kinase, domain 1"/>
    <property type="match status" value="1"/>
</dbReference>
<dbReference type="InterPro" id="IPR000961">
    <property type="entry name" value="AGC-kinase_C"/>
</dbReference>
<keyword evidence="3" id="KW-0547">Nucleotide-binding</keyword>
<dbReference type="CDD" id="cd05123">
    <property type="entry name" value="STKc_AGC"/>
    <property type="match status" value="1"/>
</dbReference>
<evidence type="ECO:0000256" key="2">
    <source>
        <dbReference type="ARBA" id="ARBA00022679"/>
    </source>
</evidence>
<accession>A0A6B2L8U3</accession>
<dbReference type="GO" id="GO:0004674">
    <property type="term" value="F:protein serine/threonine kinase activity"/>
    <property type="evidence" value="ECO:0007669"/>
    <property type="project" value="UniProtKB-KW"/>
</dbReference>
<dbReference type="PROSITE" id="PS00108">
    <property type="entry name" value="PROTEIN_KINASE_ST"/>
    <property type="match status" value="1"/>
</dbReference>
<evidence type="ECO:0000256" key="1">
    <source>
        <dbReference type="ARBA" id="ARBA00022527"/>
    </source>
</evidence>
<dbReference type="InterPro" id="IPR011009">
    <property type="entry name" value="Kinase-like_dom_sf"/>
</dbReference>
<dbReference type="PROSITE" id="PS50011">
    <property type="entry name" value="PROTEIN_KINASE_DOM"/>
    <property type="match status" value="1"/>
</dbReference>